<evidence type="ECO:0000313" key="5">
    <source>
        <dbReference type="EMBL" id="UGS37694.1"/>
    </source>
</evidence>
<dbReference type="InterPro" id="IPR028098">
    <property type="entry name" value="Glyco_trans_4-like_N"/>
</dbReference>
<dbReference type="InterPro" id="IPR050194">
    <property type="entry name" value="Glycosyltransferase_grp1"/>
</dbReference>
<organism evidence="5 6">
    <name type="scientific">Capillimicrobium parvum</name>
    <dbReference type="NCBI Taxonomy" id="2884022"/>
    <lineage>
        <taxon>Bacteria</taxon>
        <taxon>Bacillati</taxon>
        <taxon>Actinomycetota</taxon>
        <taxon>Thermoleophilia</taxon>
        <taxon>Solirubrobacterales</taxon>
        <taxon>Capillimicrobiaceae</taxon>
        <taxon>Capillimicrobium</taxon>
    </lineage>
</organism>
<evidence type="ECO:0000259" key="3">
    <source>
        <dbReference type="Pfam" id="PF00534"/>
    </source>
</evidence>
<dbReference type="EMBL" id="CP087164">
    <property type="protein sequence ID" value="UGS37694.1"/>
    <property type="molecule type" value="Genomic_DNA"/>
</dbReference>
<evidence type="ECO:0000313" key="6">
    <source>
        <dbReference type="Proteomes" id="UP001162834"/>
    </source>
</evidence>
<accession>A0A9E7C2F5</accession>
<dbReference type="GO" id="GO:0102710">
    <property type="term" value="F:D-inositol-3-phosphate glycosyltransferase activity"/>
    <property type="evidence" value="ECO:0007669"/>
    <property type="project" value="UniProtKB-EC"/>
</dbReference>
<dbReference type="Gene3D" id="3.40.50.2000">
    <property type="entry name" value="Glycogen Phosphorylase B"/>
    <property type="match status" value="3"/>
</dbReference>
<keyword evidence="2 5" id="KW-0808">Transferase</keyword>
<dbReference type="GO" id="GO:1901137">
    <property type="term" value="P:carbohydrate derivative biosynthetic process"/>
    <property type="evidence" value="ECO:0007669"/>
    <property type="project" value="UniProtKB-ARBA"/>
</dbReference>
<dbReference type="PANTHER" id="PTHR45947">
    <property type="entry name" value="SULFOQUINOVOSYL TRANSFERASE SQD2"/>
    <property type="match status" value="1"/>
</dbReference>
<keyword evidence="1 5" id="KW-0328">Glycosyltransferase</keyword>
<reference evidence="5" key="1">
    <citation type="journal article" date="2022" name="Int. J. Syst. Evol. Microbiol.">
        <title>Pseudomonas aegrilactucae sp. nov. and Pseudomonas morbosilactucae sp. nov., pathogens causing bacterial rot of lettuce in Japan.</title>
        <authorList>
            <person name="Sawada H."/>
            <person name="Fujikawa T."/>
            <person name="Satou M."/>
        </authorList>
    </citation>
    <scope>NUCLEOTIDE SEQUENCE</scope>
    <source>
        <strain evidence="5">0166_1</strain>
    </source>
</reference>
<dbReference type="Pfam" id="PF00534">
    <property type="entry name" value="Glycos_transf_1"/>
    <property type="match status" value="1"/>
</dbReference>
<name>A0A9E7C2F5_9ACTN</name>
<protein>
    <submittedName>
        <fullName evidence="5">D-inositol-3-phosphate glycosyltransferase</fullName>
        <ecNumber evidence="5">2.4.1.250</ecNumber>
    </submittedName>
</protein>
<dbReference type="Proteomes" id="UP001162834">
    <property type="component" value="Chromosome"/>
</dbReference>
<dbReference type="EC" id="2.4.1.250" evidence="5"/>
<evidence type="ECO:0000256" key="1">
    <source>
        <dbReference type="ARBA" id="ARBA00022676"/>
    </source>
</evidence>
<dbReference type="PANTHER" id="PTHR45947:SF3">
    <property type="entry name" value="SULFOQUINOVOSYL TRANSFERASE SQD2"/>
    <property type="match status" value="1"/>
</dbReference>
<sequence>MRPDAAHPARGSFVRDQVAALRRRAELDVDLVEGEPGVAGYARLAAELRGRRGYDVVHAHFGLTAWPALVVRGARRAVTLHGTDVRHPRSGRLTRAVLPRYDLVAAVSESLAAELGRPGVRVLPCGIDVERFRPIARDEARRRLGLPPDRPLVLFPADPARPVKRADRARELAADAGAELIALGFTTPADVALWMNAANAVLVPSDAEGFGLVALEALACEVPVLATPVGIHPEALAGIDGVLCAPYDRERWGAALAPLLAAPDPRVAGRERAARWSTDAMAQRVATAWAQLVGGAGAGPG</sequence>
<keyword evidence="6" id="KW-1185">Reference proteome</keyword>
<proteinExistence type="predicted"/>
<gene>
    <name evidence="5" type="primary">mshA_14</name>
    <name evidence="5" type="ORF">DSM104329_04114</name>
</gene>
<dbReference type="InterPro" id="IPR001296">
    <property type="entry name" value="Glyco_trans_1"/>
</dbReference>
<feature type="domain" description="Glycosyltransferase subfamily 4-like N-terminal" evidence="4">
    <location>
        <begin position="39"/>
        <end position="131"/>
    </location>
</feature>
<dbReference type="SUPFAM" id="SSF53756">
    <property type="entry name" value="UDP-Glycosyltransferase/glycogen phosphorylase"/>
    <property type="match status" value="1"/>
</dbReference>
<feature type="domain" description="Glycosyl transferase family 1" evidence="3">
    <location>
        <begin position="169"/>
        <end position="274"/>
    </location>
</feature>
<evidence type="ECO:0000259" key="4">
    <source>
        <dbReference type="Pfam" id="PF13439"/>
    </source>
</evidence>
<dbReference type="KEGG" id="sbae:DSM104329_04114"/>
<evidence type="ECO:0000256" key="2">
    <source>
        <dbReference type="ARBA" id="ARBA00022679"/>
    </source>
</evidence>
<dbReference type="AlphaFoldDB" id="A0A9E7C2F5"/>
<dbReference type="Pfam" id="PF13439">
    <property type="entry name" value="Glyco_transf_4"/>
    <property type="match status" value="1"/>
</dbReference>